<dbReference type="SUPFAM" id="SSF52540">
    <property type="entry name" value="P-loop containing nucleoside triphosphate hydrolases"/>
    <property type="match status" value="1"/>
</dbReference>
<dbReference type="InterPro" id="IPR015415">
    <property type="entry name" value="Spast_Vps4_C"/>
</dbReference>
<accession>A0A5C0SL57</accession>
<dbReference type="InterPro" id="IPR003959">
    <property type="entry name" value="ATPase_AAA_core"/>
</dbReference>
<name>A0A5C0SL57_9EURY</name>
<comment type="similarity">
    <text evidence="3">Belongs to the AAA ATPase family.</text>
</comment>
<gene>
    <name evidence="5" type="ORF">FPV09_02465</name>
</gene>
<dbReference type="GeneID" id="41608682"/>
<reference evidence="5 6" key="1">
    <citation type="submission" date="2019-07" db="EMBL/GenBank/DDBJ databases">
        <title>Complete genome of Thermococcus acidophilus.</title>
        <authorList>
            <person name="Li X."/>
        </authorList>
    </citation>
    <scope>NUCLEOTIDE SEQUENCE [LARGE SCALE GENOMIC DNA]</scope>
    <source>
        <strain evidence="5 6">SY113</strain>
    </source>
</reference>
<dbReference type="EMBL" id="CP041932">
    <property type="protein sequence ID" value="QEK14164.1"/>
    <property type="molecule type" value="Genomic_DNA"/>
</dbReference>
<dbReference type="Proteomes" id="UP000322631">
    <property type="component" value="Chromosome"/>
</dbReference>
<evidence type="ECO:0000256" key="1">
    <source>
        <dbReference type="ARBA" id="ARBA00022741"/>
    </source>
</evidence>
<dbReference type="GO" id="GO:0016887">
    <property type="term" value="F:ATP hydrolysis activity"/>
    <property type="evidence" value="ECO:0007669"/>
    <property type="project" value="InterPro"/>
</dbReference>
<dbReference type="GO" id="GO:0005524">
    <property type="term" value="F:ATP binding"/>
    <property type="evidence" value="ECO:0007669"/>
    <property type="project" value="UniProtKB-KW"/>
</dbReference>
<dbReference type="PANTHER" id="PTHR23074">
    <property type="entry name" value="AAA DOMAIN-CONTAINING"/>
    <property type="match status" value="1"/>
</dbReference>
<keyword evidence="1 3" id="KW-0547">Nucleotide-binding</keyword>
<evidence type="ECO:0000256" key="3">
    <source>
        <dbReference type="RuleBase" id="RU003651"/>
    </source>
</evidence>
<proteinExistence type="inferred from homology"/>
<sequence length="393" mass="44498">MPVDLSGPLLSEFERTKKQFEKAVSAGDMETARRSALRCASLLRELARHVPYNGELYLRKARKWEEVAGQIERGEYGRKAVVSAEGRKTRPEEDEDDQFREYVLGLMAKSTITWDDIGGLSNVKMLMMETVVISALRKPAAIQPWKGILLFGPPGTGKTLLASAAAGSLNAAFFNVKASSVLSKYFGESSKIISALYEVAREKAPSIVFLDEIDALTTRRSNDTSEATRRMLSTLLTELEGFHEGESDKLVLTLAATNTPWDLDEAVLSRFPKRIYVPLPDKEATKSIIRIHTKGLDISRLDLDAIAEESVRRLYSGRDIRNLCQEAVWNMIREENRDLHKLASLPLEELRKRSLRTRPLEMRDFEEAFRKIKSPLTKKDIERYEKWAEEFGG</sequence>
<dbReference type="SMART" id="SM00382">
    <property type="entry name" value="AAA"/>
    <property type="match status" value="1"/>
</dbReference>
<dbReference type="Gene3D" id="3.40.50.300">
    <property type="entry name" value="P-loop containing nucleotide triphosphate hydrolases"/>
    <property type="match status" value="1"/>
</dbReference>
<dbReference type="RefSeq" id="WP_148882251.1">
    <property type="nucleotide sequence ID" value="NZ_CP041932.1"/>
</dbReference>
<dbReference type="InterPro" id="IPR003960">
    <property type="entry name" value="ATPase_AAA_CS"/>
</dbReference>
<dbReference type="PROSITE" id="PS00674">
    <property type="entry name" value="AAA"/>
    <property type="match status" value="1"/>
</dbReference>
<dbReference type="Gene3D" id="1.10.8.60">
    <property type="match status" value="1"/>
</dbReference>
<feature type="domain" description="AAA+ ATPase" evidence="4">
    <location>
        <begin position="144"/>
        <end position="281"/>
    </location>
</feature>
<dbReference type="AlphaFoldDB" id="A0A5C0SL57"/>
<protein>
    <submittedName>
        <fullName evidence="5">ATP-binding protein</fullName>
    </submittedName>
</protein>
<dbReference type="InterPro" id="IPR003593">
    <property type="entry name" value="AAA+_ATPase"/>
</dbReference>
<evidence type="ECO:0000313" key="5">
    <source>
        <dbReference type="EMBL" id="QEK14164.1"/>
    </source>
</evidence>
<evidence type="ECO:0000313" key="6">
    <source>
        <dbReference type="Proteomes" id="UP000322631"/>
    </source>
</evidence>
<dbReference type="InterPro" id="IPR050304">
    <property type="entry name" value="MT-severing_AAA_ATPase"/>
</dbReference>
<dbReference type="Pfam" id="PF09336">
    <property type="entry name" value="Vps4_C"/>
    <property type="match status" value="1"/>
</dbReference>
<organism evidence="5 6">
    <name type="scientific">Thermococcus aciditolerans</name>
    <dbReference type="NCBI Taxonomy" id="2598455"/>
    <lineage>
        <taxon>Archaea</taxon>
        <taxon>Methanobacteriati</taxon>
        <taxon>Methanobacteriota</taxon>
        <taxon>Thermococci</taxon>
        <taxon>Thermococcales</taxon>
        <taxon>Thermococcaceae</taxon>
        <taxon>Thermococcus</taxon>
    </lineage>
</organism>
<keyword evidence="2 3" id="KW-0067">ATP-binding</keyword>
<dbReference type="Pfam" id="PF00004">
    <property type="entry name" value="AAA"/>
    <property type="match status" value="1"/>
</dbReference>
<keyword evidence="6" id="KW-1185">Reference proteome</keyword>
<dbReference type="KEGG" id="them:FPV09_02465"/>
<evidence type="ECO:0000259" key="4">
    <source>
        <dbReference type="SMART" id="SM00382"/>
    </source>
</evidence>
<dbReference type="PANTHER" id="PTHR23074:SF83">
    <property type="entry name" value="VACUOLAR PROTEIN SORTING-ASSOCIATED PROTEIN 4A"/>
    <property type="match status" value="1"/>
</dbReference>
<dbReference type="InterPro" id="IPR027417">
    <property type="entry name" value="P-loop_NTPase"/>
</dbReference>
<evidence type="ECO:0000256" key="2">
    <source>
        <dbReference type="ARBA" id="ARBA00022840"/>
    </source>
</evidence>